<dbReference type="Proteomes" id="UP000053236">
    <property type="component" value="Unassembled WGS sequence"/>
</dbReference>
<accession>W2MMC6</accession>
<organism evidence="2">
    <name type="scientific">Phytophthora nicotianae</name>
    <name type="common">Potato buckeye rot agent</name>
    <name type="synonym">Phytophthora parasitica</name>
    <dbReference type="NCBI Taxonomy" id="4792"/>
    <lineage>
        <taxon>Eukaryota</taxon>
        <taxon>Sar</taxon>
        <taxon>Stramenopiles</taxon>
        <taxon>Oomycota</taxon>
        <taxon>Peronosporomycetes</taxon>
        <taxon>Peronosporales</taxon>
        <taxon>Peronosporaceae</taxon>
        <taxon>Phytophthora</taxon>
    </lineage>
</organism>
<protein>
    <submittedName>
        <fullName evidence="2">Uncharacterized protein</fullName>
    </submittedName>
</protein>
<dbReference type="EMBL" id="KI695065">
    <property type="protein sequence ID" value="ETM37506.1"/>
    <property type="molecule type" value="Genomic_DNA"/>
</dbReference>
<proteinExistence type="predicted"/>
<feature type="non-terminal residue" evidence="2">
    <location>
        <position position="1"/>
    </location>
</feature>
<dbReference type="EMBL" id="KI688345">
    <property type="protein sequence ID" value="ETK77631.1"/>
    <property type="molecule type" value="Genomic_DNA"/>
</dbReference>
<evidence type="ECO:0000313" key="2">
    <source>
        <dbReference type="EMBL" id="ETM37506.1"/>
    </source>
</evidence>
<reference evidence="1" key="1">
    <citation type="submission" date="2013-11" db="EMBL/GenBank/DDBJ databases">
        <title>The Genome Sequence of Phytophthora parasitica CJ02B3.</title>
        <authorList>
            <consortium name="The Broad Institute Genomics Platform"/>
            <person name="Russ C."/>
            <person name="Tyler B."/>
            <person name="Panabieres F."/>
            <person name="Shan W."/>
            <person name="Tripathy S."/>
            <person name="Grunwald N."/>
            <person name="Machado M."/>
            <person name="Johnson C.S."/>
            <person name="Arredondo F."/>
            <person name="Hong C."/>
            <person name="Coffey M."/>
            <person name="Young S.K."/>
            <person name="Zeng Q."/>
            <person name="Gargeya S."/>
            <person name="Fitzgerald M."/>
            <person name="Abouelleil A."/>
            <person name="Alvarado L."/>
            <person name="Chapman S.B."/>
            <person name="Gainer-Dewar J."/>
            <person name="Goldberg J."/>
            <person name="Griggs A."/>
            <person name="Gujja S."/>
            <person name="Hansen M."/>
            <person name="Howarth C."/>
            <person name="Imamovic A."/>
            <person name="Ireland A."/>
            <person name="Larimer J."/>
            <person name="McCowan C."/>
            <person name="Murphy C."/>
            <person name="Pearson M."/>
            <person name="Poon T.W."/>
            <person name="Priest M."/>
            <person name="Roberts A."/>
            <person name="Saif S."/>
            <person name="Shea T."/>
            <person name="Sykes S."/>
            <person name="Wortman J."/>
            <person name="Nusbaum C."/>
            <person name="Birren B."/>
        </authorList>
    </citation>
    <scope>NUCLEOTIDE SEQUENCE [LARGE SCALE GENOMIC DNA]</scope>
    <source>
        <strain evidence="1">CJ02B3</strain>
    </source>
</reference>
<evidence type="ECO:0000313" key="1">
    <source>
        <dbReference type="EMBL" id="ETK77631.1"/>
    </source>
</evidence>
<name>W2MMC6_PHYNI</name>
<dbReference type="AlphaFoldDB" id="W2MMC6"/>
<dbReference type="Proteomes" id="UP000054532">
    <property type="component" value="Unassembled WGS sequence"/>
</dbReference>
<gene>
    <name evidence="2" type="ORF">L914_15947</name>
    <name evidence="1" type="ORF">L915_16126</name>
</gene>
<reference evidence="2" key="2">
    <citation type="submission" date="2013-11" db="EMBL/GenBank/DDBJ databases">
        <title>The Genome Sequence of Phytophthora parasitica IAC_01/95.</title>
        <authorList>
            <consortium name="The Broad Institute Genomics Platform"/>
            <person name="Russ C."/>
            <person name="Tyler B."/>
            <person name="Panabieres F."/>
            <person name="Shan W."/>
            <person name="Tripathy S."/>
            <person name="Grunwald N."/>
            <person name="Machado M."/>
            <person name="Johnson C.S."/>
            <person name="Arredondo F."/>
            <person name="Hong C."/>
            <person name="Coffey M."/>
            <person name="Young S.K."/>
            <person name="Zeng Q."/>
            <person name="Gargeya S."/>
            <person name="Fitzgerald M."/>
            <person name="Abouelleil A."/>
            <person name="Alvarado L."/>
            <person name="Chapman S.B."/>
            <person name="Gainer-Dewar J."/>
            <person name="Goldberg J."/>
            <person name="Griggs A."/>
            <person name="Gujja S."/>
            <person name="Hansen M."/>
            <person name="Howarth C."/>
            <person name="Imamovic A."/>
            <person name="Ireland A."/>
            <person name="Larimer J."/>
            <person name="McCowan C."/>
            <person name="Murphy C."/>
            <person name="Pearson M."/>
            <person name="Poon T.W."/>
            <person name="Priest M."/>
            <person name="Roberts A."/>
            <person name="Saif S."/>
            <person name="Shea T."/>
            <person name="Sykes S."/>
            <person name="Wortman J."/>
            <person name="Nusbaum C."/>
            <person name="Birren B."/>
        </authorList>
    </citation>
    <scope>NUCLEOTIDE SEQUENCE [LARGE SCALE GENOMIC DNA]</scope>
    <source>
        <strain evidence="2">IAC_01/95</strain>
    </source>
</reference>
<sequence>AATVVVDAGVVAGHDWICEYVKQGLAVDLHVLGIKSNV</sequence>